<sequence>MSLAYNQSIFFIAVINTSAGIFASPVTGSGFVGLKTNVPKLVPTMDSVSWSKRCVSNGSRTHCMKTLNPIINKKLIPCLEFDVVGGVHWESSRIPGYYDGRY</sequence>
<organism evidence="3 4">
    <name type="scientific">Hibiscus sabdariffa</name>
    <name type="common">roselle</name>
    <dbReference type="NCBI Taxonomy" id="183260"/>
    <lineage>
        <taxon>Eukaryota</taxon>
        <taxon>Viridiplantae</taxon>
        <taxon>Streptophyta</taxon>
        <taxon>Embryophyta</taxon>
        <taxon>Tracheophyta</taxon>
        <taxon>Spermatophyta</taxon>
        <taxon>Magnoliopsida</taxon>
        <taxon>eudicotyledons</taxon>
        <taxon>Gunneridae</taxon>
        <taxon>Pentapetalae</taxon>
        <taxon>rosids</taxon>
        <taxon>malvids</taxon>
        <taxon>Malvales</taxon>
        <taxon>Malvaceae</taxon>
        <taxon>Malvoideae</taxon>
        <taxon>Hibiscus</taxon>
    </lineage>
</organism>
<evidence type="ECO:0000313" key="4">
    <source>
        <dbReference type="Proteomes" id="UP001472677"/>
    </source>
</evidence>
<dbReference type="EMBL" id="JBBPBM010000001">
    <property type="protein sequence ID" value="KAK8601959.1"/>
    <property type="molecule type" value="Genomic_DNA"/>
</dbReference>
<evidence type="ECO:0000313" key="3">
    <source>
        <dbReference type="EMBL" id="KAK8601959.1"/>
    </source>
</evidence>
<keyword evidence="2" id="KW-0601">Photorespiration</keyword>
<dbReference type="PANTHER" id="PTHR31262">
    <property type="entry name" value="RIBULOSE BISPHOSPHATE CARBOXYLASE SMALL CHAIN 1, CHLOROPLASTIC"/>
    <property type="match status" value="1"/>
</dbReference>
<keyword evidence="1" id="KW-0602">Photosynthesis</keyword>
<comment type="caution">
    <text evidence="3">The sequence shown here is derived from an EMBL/GenBank/DDBJ whole genome shotgun (WGS) entry which is preliminary data.</text>
</comment>
<proteinExistence type="predicted"/>
<gene>
    <name evidence="3" type="ORF">V6N12_051781</name>
</gene>
<evidence type="ECO:0000256" key="1">
    <source>
        <dbReference type="ARBA" id="ARBA00022531"/>
    </source>
</evidence>
<dbReference type="Proteomes" id="UP001472677">
    <property type="component" value="Unassembled WGS sequence"/>
</dbReference>
<accession>A0ABR2GGC7</accession>
<name>A0ABR2GGC7_9ROSI</name>
<dbReference type="InterPro" id="IPR024681">
    <property type="entry name" value="RuBisCO_ssu"/>
</dbReference>
<protein>
    <submittedName>
        <fullName evidence="3">Uncharacterized protein</fullName>
    </submittedName>
</protein>
<evidence type="ECO:0000256" key="2">
    <source>
        <dbReference type="ARBA" id="ARBA00023238"/>
    </source>
</evidence>
<reference evidence="3 4" key="1">
    <citation type="journal article" date="2024" name="G3 (Bethesda)">
        <title>Genome assembly of Hibiscus sabdariffa L. provides insights into metabolisms of medicinal natural products.</title>
        <authorList>
            <person name="Kim T."/>
        </authorList>
    </citation>
    <scope>NUCLEOTIDE SEQUENCE [LARGE SCALE GENOMIC DNA]</scope>
    <source>
        <strain evidence="3">TK-2024</strain>
        <tissue evidence="3">Old leaves</tissue>
    </source>
</reference>
<keyword evidence="4" id="KW-1185">Reference proteome</keyword>
<dbReference type="PANTHER" id="PTHR31262:SF0">
    <property type="entry name" value="RIBULOSE BISPHOSPHATE CARBOXYLASE SMALL SUBUNIT, CHLOROPLASTIC 1"/>
    <property type="match status" value="1"/>
</dbReference>